<dbReference type="RefSeq" id="WP_155170860.1">
    <property type="nucleotide sequence ID" value="NZ_BAAAFL010000012.1"/>
</dbReference>
<proteinExistence type="predicted"/>
<evidence type="ECO:0000313" key="4">
    <source>
        <dbReference type="Proteomes" id="UP000798808"/>
    </source>
</evidence>
<feature type="signal peptide" evidence="1">
    <location>
        <begin position="1"/>
        <end position="23"/>
    </location>
</feature>
<feature type="domain" description="Outer membrane protein beta-barrel" evidence="2">
    <location>
        <begin position="22"/>
        <end position="211"/>
    </location>
</feature>
<accession>A0ABW9RLK2</accession>
<keyword evidence="4" id="KW-1185">Reference proteome</keyword>
<dbReference type="InterPro" id="IPR011250">
    <property type="entry name" value="OMP/PagP_B-barrel"/>
</dbReference>
<protein>
    <submittedName>
        <fullName evidence="3">PorT family protein</fullName>
    </submittedName>
</protein>
<gene>
    <name evidence="3" type="ORF">E1163_07700</name>
</gene>
<name>A0ABW9RLK2_9BACT</name>
<evidence type="ECO:0000259" key="2">
    <source>
        <dbReference type="Pfam" id="PF13568"/>
    </source>
</evidence>
<dbReference type="Pfam" id="PF13568">
    <property type="entry name" value="OMP_b-brl_2"/>
    <property type="match status" value="1"/>
</dbReference>
<dbReference type="Proteomes" id="UP000798808">
    <property type="component" value="Unassembled WGS sequence"/>
</dbReference>
<feature type="chain" id="PRO_5046599610" evidence="1">
    <location>
        <begin position="24"/>
        <end position="240"/>
    </location>
</feature>
<sequence>MKLVQVVYAKALLMLFCVSSAFAQEEATSATIEYGFKAGAVMSELSSSYHTGSRLGFTAGAFGSYQINDMLAVQAEVAYFQSGGTYLQFKDESRFGGSSDFFNNHVKDASVTLHNIYVPVQARFAPFSNPAFPKFLIGPYMSYNISATESYQKTGQLNGNVFVTAAGEDVVSDQYKNFQFGAVAGLQFDIPTEGSFDLVIGAAYQYGITPVKESFSYIDFVEVTEDVTANAFSFTVGVKF</sequence>
<dbReference type="EMBL" id="SMLW01000456">
    <property type="protein sequence ID" value="MTI24820.1"/>
    <property type="molecule type" value="Genomic_DNA"/>
</dbReference>
<keyword evidence="1" id="KW-0732">Signal</keyword>
<reference evidence="3 4" key="1">
    <citation type="submission" date="2019-02" db="EMBL/GenBank/DDBJ databases">
        <authorList>
            <person name="Goldberg S.R."/>
            <person name="Haltli B.A."/>
            <person name="Correa H."/>
            <person name="Russell K.G."/>
        </authorList>
    </citation>
    <scope>NUCLEOTIDE SEQUENCE [LARGE SCALE GENOMIC DNA]</scope>
    <source>
        <strain evidence="3 4">JCM 16186</strain>
    </source>
</reference>
<dbReference type="InterPro" id="IPR025665">
    <property type="entry name" value="Beta-barrel_OMP_2"/>
</dbReference>
<evidence type="ECO:0000256" key="1">
    <source>
        <dbReference type="SAM" id="SignalP"/>
    </source>
</evidence>
<evidence type="ECO:0000313" key="3">
    <source>
        <dbReference type="EMBL" id="MTI24820.1"/>
    </source>
</evidence>
<dbReference type="SUPFAM" id="SSF56925">
    <property type="entry name" value="OMPA-like"/>
    <property type="match status" value="1"/>
</dbReference>
<comment type="caution">
    <text evidence="3">The sequence shown here is derived from an EMBL/GenBank/DDBJ whole genome shotgun (WGS) entry which is preliminary data.</text>
</comment>
<organism evidence="3 4">
    <name type="scientific">Fulvivirga kasyanovii</name>
    <dbReference type="NCBI Taxonomy" id="396812"/>
    <lineage>
        <taxon>Bacteria</taxon>
        <taxon>Pseudomonadati</taxon>
        <taxon>Bacteroidota</taxon>
        <taxon>Cytophagia</taxon>
        <taxon>Cytophagales</taxon>
        <taxon>Fulvivirgaceae</taxon>
        <taxon>Fulvivirga</taxon>
    </lineage>
</organism>